<dbReference type="EMBL" id="KZ150081">
    <property type="protein sequence ID" value="PZC73877.1"/>
    <property type="molecule type" value="Genomic_DNA"/>
</dbReference>
<keyword evidence="3" id="KW-1185">Reference proteome</keyword>
<accession>A0A2W1BKR5</accession>
<sequence length="66" mass="7560">MIERKSHIVLSFYSKTYLSSSRSIRLKSLQLKWLSTQNDFGSSRKSNPRSRSQQSSYVSASPTSSR</sequence>
<feature type="compositionally biased region" description="Low complexity" evidence="1">
    <location>
        <begin position="49"/>
        <end position="66"/>
    </location>
</feature>
<protein>
    <submittedName>
        <fullName evidence="2">Uncharacterized protein</fullName>
    </submittedName>
</protein>
<organism evidence="2 3">
    <name type="scientific">Helicoverpa armigera</name>
    <name type="common">Cotton bollworm</name>
    <name type="synonym">Heliothis armigera</name>
    <dbReference type="NCBI Taxonomy" id="29058"/>
    <lineage>
        <taxon>Eukaryota</taxon>
        <taxon>Metazoa</taxon>
        <taxon>Ecdysozoa</taxon>
        <taxon>Arthropoda</taxon>
        <taxon>Hexapoda</taxon>
        <taxon>Insecta</taxon>
        <taxon>Pterygota</taxon>
        <taxon>Neoptera</taxon>
        <taxon>Endopterygota</taxon>
        <taxon>Lepidoptera</taxon>
        <taxon>Glossata</taxon>
        <taxon>Ditrysia</taxon>
        <taxon>Noctuoidea</taxon>
        <taxon>Noctuidae</taxon>
        <taxon>Heliothinae</taxon>
        <taxon>Helicoverpa</taxon>
    </lineage>
</organism>
<feature type="region of interest" description="Disordered" evidence="1">
    <location>
        <begin position="38"/>
        <end position="66"/>
    </location>
</feature>
<name>A0A2W1BKR5_HELAM</name>
<proteinExistence type="predicted"/>
<dbReference type="AlphaFoldDB" id="A0A2W1BKR5"/>
<evidence type="ECO:0000256" key="1">
    <source>
        <dbReference type="SAM" id="MobiDB-lite"/>
    </source>
</evidence>
<gene>
    <name evidence="2" type="primary">HaOG208707</name>
    <name evidence="2" type="ORF">B5X24_HaOG208707</name>
</gene>
<reference evidence="2 3" key="1">
    <citation type="journal article" date="2017" name="BMC Biol.">
        <title>Genomic innovations, transcriptional plasticity and gene loss underlying the evolution and divergence of two highly polyphagous and invasive Helicoverpa pest species.</title>
        <authorList>
            <person name="Pearce S.L."/>
            <person name="Clarke D.F."/>
            <person name="East P.D."/>
            <person name="Elfekih S."/>
            <person name="Gordon K.H."/>
            <person name="Jermiin L.S."/>
            <person name="McGaughran A."/>
            <person name="Oakeshott J.G."/>
            <person name="Papanikolaou A."/>
            <person name="Perera O.P."/>
            <person name="Rane R.V."/>
            <person name="Richards S."/>
            <person name="Tay W.T."/>
            <person name="Walsh T.K."/>
            <person name="Anderson A."/>
            <person name="Anderson C.J."/>
            <person name="Asgari S."/>
            <person name="Board P.G."/>
            <person name="Bretschneider A."/>
            <person name="Campbell P.M."/>
            <person name="Chertemps T."/>
            <person name="Christeller J.T."/>
            <person name="Coppin C.W."/>
            <person name="Downes S.J."/>
            <person name="Duan G."/>
            <person name="Farnsworth C.A."/>
            <person name="Good R.T."/>
            <person name="Han L.B."/>
            <person name="Han Y.C."/>
            <person name="Hatje K."/>
            <person name="Horne I."/>
            <person name="Huang Y.P."/>
            <person name="Hughes D.S."/>
            <person name="Jacquin-Joly E."/>
            <person name="James W."/>
            <person name="Jhangiani S."/>
            <person name="Kollmar M."/>
            <person name="Kuwar S.S."/>
            <person name="Li S."/>
            <person name="Liu N.Y."/>
            <person name="Maibeche M.T."/>
            <person name="Miller J.R."/>
            <person name="Montagne N."/>
            <person name="Perry T."/>
            <person name="Qu J."/>
            <person name="Song S.V."/>
            <person name="Sutton G.G."/>
            <person name="Vogel H."/>
            <person name="Walenz B.P."/>
            <person name="Xu W."/>
            <person name="Zhang H.J."/>
            <person name="Zou Z."/>
            <person name="Batterham P."/>
            <person name="Edwards O.R."/>
            <person name="Feyereisen R."/>
            <person name="Gibbs R.A."/>
            <person name="Heckel D.G."/>
            <person name="McGrath A."/>
            <person name="Robin C."/>
            <person name="Scherer S.E."/>
            <person name="Worley K.C."/>
            <person name="Wu Y.D."/>
        </authorList>
    </citation>
    <scope>NUCLEOTIDE SEQUENCE [LARGE SCALE GENOMIC DNA]</scope>
    <source>
        <strain evidence="2">Harm_GR_Male_#8</strain>
        <tissue evidence="2">Whole organism</tissue>
    </source>
</reference>
<dbReference type="Proteomes" id="UP000249218">
    <property type="component" value="Unassembled WGS sequence"/>
</dbReference>
<evidence type="ECO:0000313" key="2">
    <source>
        <dbReference type="EMBL" id="PZC73877.1"/>
    </source>
</evidence>
<evidence type="ECO:0000313" key="3">
    <source>
        <dbReference type="Proteomes" id="UP000249218"/>
    </source>
</evidence>